<proteinExistence type="predicted"/>
<keyword evidence="1" id="KW-0472">Membrane</keyword>
<feature type="signal peptide" evidence="2">
    <location>
        <begin position="1"/>
        <end position="33"/>
    </location>
</feature>
<dbReference type="AlphaFoldDB" id="A0A2S8FYA6"/>
<organism evidence="3 4">
    <name type="scientific">Blastopirellula marina</name>
    <dbReference type="NCBI Taxonomy" id="124"/>
    <lineage>
        <taxon>Bacteria</taxon>
        <taxon>Pseudomonadati</taxon>
        <taxon>Planctomycetota</taxon>
        <taxon>Planctomycetia</taxon>
        <taxon>Pirellulales</taxon>
        <taxon>Pirellulaceae</taxon>
        <taxon>Blastopirellula</taxon>
    </lineage>
</organism>
<protein>
    <submittedName>
        <fullName evidence="3">Uncharacterized protein</fullName>
    </submittedName>
</protein>
<feature type="transmembrane region" description="Helical" evidence="1">
    <location>
        <begin position="379"/>
        <end position="400"/>
    </location>
</feature>
<evidence type="ECO:0000313" key="4">
    <source>
        <dbReference type="Proteomes" id="UP000238322"/>
    </source>
</evidence>
<evidence type="ECO:0000313" key="3">
    <source>
        <dbReference type="EMBL" id="PQO37176.1"/>
    </source>
</evidence>
<comment type="caution">
    <text evidence="3">The sequence shown here is derived from an EMBL/GenBank/DDBJ whole genome shotgun (WGS) entry which is preliminary data.</text>
</comment>
<keyword evidence="2" id="KW-0732">Signal</keyword>
<keyword evidence="1" id="KW-0812">Transmembrane</keyword>
<name>A0A2S8FYA6_9BACT</name>
<gene>
    <name evidence="3" type="ORF">C5Y83_04260</name>
</gene>
<reference evidence="3 4" key="1">
    <citation type="submission" date="2018-02" db="EMBL/GenBank/DDBJ databases">
        <title>Comparative genomes isolates from brazilian mangrove.</title>
        <authorList>
            <person name="Araujo J.E."/>
            <person name="Taketani R.G."/>
            <person name="Silva M.C.P."/>
            <person name="Loureco M.V."/>
            <person name="Andreote F.D."/>
        </authorList>
    </citation>
    <scope>NUCLEOTIDE SEQUENCE [LARGE SCALE GENOMIC DNA]</scope>
    <source>
        <strain evidence="3 4">Hex-1 MGV</strain>
    </source>
</reference>
<keyword evidence="1" id="KW-1133">Transmembrane helix</keyword>
<dbReference type="EMBL" id="PUHY01000005">
    <property type="protein sequence ID" value="PQO37176.1"/>
    <property type="molecule type" value="Genomic_DNA"/>
</dbReference>
<dbReference type="OrthoDB" id="10016051at2"/>
<sequence>MNCKSERFRFQSPATWLILGLLLGAMPLGTVCAADDQADRQTLEDLYEATQQWSRQIDASLQYHFRDGSCDSKDAGLAGKFGSQANPPTDEEVCTGTIARRLSQIRFSRHLEGEPETIEIDEEVHVTLPAWQDESANEIIHMIHQPAPEPLGPLLIVTRRISEEDSPLRPIMIHGIPHGFSMAMNPFKGIGDDLETISKRLKRVVRDEDHIALVFSWEPGPDLLMTSVLHFRTDFSPAVVDRIDNSEANYAVGMGTVSEMAASEFVTCGELMIATKINFTSNTMRPGQDRPASWIAQEWTASNVVSPAADSDFFVPILPKTKVVGITNADRFQGLPFADPSRIDASDLTVDDTPVIDFPDAEMLSLHASMTDDPGEYRWTPAIGITCMVGLAIAILAIHLRSVR</sequence>
<evidence type="ECO:0000256" key="1">
    <source>
        <dbReference type="SAM" id="Phobius"/>
    </source>
</evidence>
<dbReference type="Proteomes" id="UP000238322">
    <property type="component" value="Unassembled WGS sequence"/>
</dbReference>
<dbReference type="RefSeq" id="WP_105328426.1">
    <property type="nucleotide sequence ID" value="NZ_PUHY01000005.1"/>
</dbReference>
<evidence type="ECO:0000256" key="2">
    <source>
        <dbReference type="SAM" id="SignalP"/>
    </source>
</evidence>
<feature type="chain" id="PRO_5015525082" evidence="2">
    <location>
        <begin position="34"/>
        <end position="404"/>
    </location>
</feature>
<accession>A0A2S8FYA6</accession>